<dbReference type="Pfam" id="PF01899">
    <property type="entry name" value="MNHE"/>
    <property type="match status" value="1"/>
</dbReference>
<keyword evidence="3" id="KW-1003">Cell membrane</keyword>
<evidence type="ECO:0000313" key="8">
    <source>
        <dbReference type="Proteomes" id="UP000597507"/>
    </source>
</evidence>
<accession>A0A8J3ED77</accession>
<reference evidence="7 8" key="1">
    <citation type="journal article" date="2014" name="Int. J. Syst. Evol. Microbiol.">
        <title>Complete genome sequence of Corynebacterium casei LMG S-19264T (=DSM 44701T), isolated from a smear-ripened cheese.</title>
        <authorList>
            <consortium name="US DOE Joint Genome Institute (JGI-PGF)"/>
            <person name="Walter F."/>
            <person name="Albersmeier A."/>
            <person name="Kalinowski J."/>
            <person name="Ruckert C."/>
        </authorList>
    </citation>
    <scope>NUCLEOTIDE SEQUENCE [LARGE SCALE GENOMIC DNA]</scope>
    <source>
        <strain evidence="7 8">CGMCC 1.16330</strain>
    </source>
</reference>
<proteinExistence type="inferred from homology"/>
<evidence type="ECO:0000256" key="3">
    <source>
        <dbReference type="ARBA" id="ARBA00022475"/>
    </source>
</evidence>
<dbReference type="EMBL" id="BMKS01000009">
    <property type="protein sequence ID" value="GGG40303.1"/>
    <property type="molecule type" value="Genomic_DNA"/>
</dbReference>
<evidence type="ECO:0000256" key="2">
    <source>
        <dbReference type="ARBA" id="ARBA00006228"/>
    </source>
</evidence>
<evidence type="ECO:0000256" key="1">
    <source>
        <dbReference type="ARBA" id="ARBA00004651"/>
    </source>
</evidence>
<evidence type="ECO:0008006" key="9">
    <source>
        <dbReference type="Google" id="ProtNLM"/>
    </source>
</evidence>
<protein>
    <recommendedName>
        <fullName evidence="9">Sodium:proton antiporter</fullName>
    </recommendedName>
</protein>
<gene>
    <name evidence="7" type="ORF">GCM10010964_29870</name>
</gene>
<dbReference type="PIRSF" id="PIRSF019239">
    <property type="entry name" value="MrpE"/>
    <property type="match status" value="1"/>
</dbReference>
<keyword evidence="6" id="KW-0472">Membrane</keyword>
<dbReference type="PANTHER" id="PTHR34584:SF1">
    <property type="entry name" value="NA(+)_H(+) ANTIPORTER SUBUNIT E1"/>
    <property type="match status" value="1"/>
</dbReference>
<evidence type="ECO:0000313" key="7">
    <source>
        <dbReference type="EMBL" id="GGG40303.1"/>
    </source>
</evidence>
<evidence type="ECO:0000256" key="6">
    <source>
        <dbReference type="ARBA" id="ARBA00023136"/>
    </source>
</evidence>
<organism evidence="7 8">
    <name type="scientific">Caldovatus sediminis</name>
    <dbReference type="NCBI Taxonomy" id="2041189"/>
    <lineage>
        <taxon>Bacteria</taxon>
        <taxon>Pseudomonadati</taxon>
        <taxon>Pseudomonadota</taxon>
        <taxon>Alphaproteobacteria</taxon>
        <taxon>Acetobacterales</taxon>
        <taxon>Roseomonadaceae</taxon>
        <taxon>Caldovatus</taxon>
    </lineage>
</organism>
<dbReference type="InterPro" id="IPR002758">
    <property type="entry name" value="Cation_antiport_E"/>
</dbReference>
<evidence type="ECO:0000256" key="4">
    <source>
        <dbReference type="ARBA" id="ARBA00022692"/>
    </source>
</evidence>
<keyword evidence="4" id="KW-0812">Transmembrane</keyword>
<dbReference type="AlphaFoldDB" id="A0A8J3ED77"/>
<comment type="similarity">
    <text evidence="2">Belongs to the CPA3 antiporters (TC 2.A.63) subunit E family.</text>
</comment>
<comment type="caution">
    <text evidence="7">The sequence shown here is derived from an EMBL/GenBank/DDBJ whole genome shotgun (WGS) entry which is preliminary data.</text>
</comment>
<keyword evidence="5" id="KW-1133">Transmembrane helix</keyword>
<sequence length="116" mass="12680">MTETRRPNPWNLLAWLYLAVLFLRELVLSAWDVILTTLSPRLAVNPAILAVPLDLRSDAGITLLADLITLTPGTTAIHVSEDRRTLFIHSINAASPEAVVAGIKSGFETAVRRVLP</sequence>
<comment type="subcellular location">
    <subcellularLocation>
        <location evidence="1">Cell membrane</location>
        <topology evidence="1">Multi-pass membrane protein</topology>
    </subcellularLocation>
</comment>
<evidence type="ECO:0000256" key="5">
    <source>
        <dbReference type="ARBA" id="ARBA00022989"/>
    </source>
</evidence>
<dbReference type="PANTHER" id="PTHR34584">
    <property type="entry name" value="NA(+)/H(+) ANTIPORTER SUBUNIT E1"/>
    <property type="match status" value="1"/>
</dbReference>
<dbReference type="GO" id="GO:0005886">
    <property type="term" value="C:plasma membrane"/>
    <property type="evidence" value="ECO:0007669"/>
    <property type="project" value="UniProtKB-SubCell"/>
</dbReference>
<dbReference type="Proteomes" id="UP000597507">
    <property type="component" value="Unassembled WGS sequence"/>
</dbReference>
<dbReference type="GO" id="GO:0008324">
    <property type="term" value="F:monoatomic cation transmembrane transporter activity"/>
    <property type="evidence" value="ECO:0007669"/>
    <property type="project" value="InterPro"/>
</dbReference>
<dbReference type="RefSeq" id="WP_229678049.1">
    <property type="nucleotide sequence ID" value="NZ_BMKS01000009.1"/>
</dbReference>
<name>A0A8J3ED77_9PROT</name>
<keyword evidence="8" id="KW-1185">Reference proteome</keyword>